<comment type="caution">
    <text evidence="1">The sequence shown here is derived from an EMBL/GenBank/DDBJ whole genome shotgun (WGS) entry which is preliminary data.</text>
</comment>
<gene>
    <name evidence="1" type="ORF">OW717_00965</name>
</gene>
<evidence type="ECO:0000313" key="2">
    <source>
        <dbReference type="Proteomes" id="UP001308776"/>
    </source>
</evidence>
<keyword evidence="2" id="KW-1185">Reference proteome</keyword>
<dbReference type="Gene3D" id="3.60.15.10">
    <property type="entry name" value="Ribonuclease Z/Hydroxyacylglutathione hydrolase-like"/>
    <property type="match status" value="1"/>
</dbReference>
<dbReference type="EMBL" id="JAQGFR010000022">
    <property type="protein sequence ID" value="MEB8512611.1"/>
    <property type="molecule type" value="Genomic_DNA"/>
</dbReference>
<dbReference type="Proteomes" id="UP001308776">
    <property type="component" value="Unassembled WGS sequence"/>
</dbReference>
<accession>A0ABU6FKN4</accession>
<dbReference type="PANTHER" id="PTHR30619:SF1">
    <property type="entry name" value="RECOMBINATION PROTEIN 2"/>
    <property type="match status" value="1"/>
</dbReference>
<evidence type="ECO:0008006" key="3">
    <source>
        <dbReference type="Google" id="ProtNLM"/>
    </source>
</evidence>
<dbReference type="InterPro" id="IPR052159">
    <property type="entry name" value="Competence_DNA_uptake"/>
</dbReference>
<dbReference type="PANTHER" id="PTHR30619">
    <property type="entry name" value="DNA INTERNALIZATION/COMPETENCE PROTEIN COMEC/REC2"/>
    <property type="match status" value="1"/>
</dbReference>
<protein>
    <recommendedName>
        <fullName evidence="3">Metallo-beta-lactamase domain-containing protein</fullName>
    </recommendedName>
</protein>
<dbReference type="RefSeq" id="WP_155735326.1">
    <property type="nucleotide sequence ID" value="NZ_JAAZUC010000116.1"/>
</dbReference>
<name>A0ABU6FKN4_9PROT</name>
<proteinExistence type="predicted"/>
<organism evidence="1 2">
    <name type="scientific">Acidithiobacillus ferriphilus</name>
    <dbReference type="NCBI Taxonomy" id="1689834"/>
    <lineage>
        <taxon>Bacteria</taxon>
        <taxon>Pseudomonadati</taxon>
        <taxon>Pseudomonadota</taxon>
        <taxon>Acidithiobacillia</taxon>
        <taxon>Acidithiobacillales</taxon>
        <taxon>Acidithiobacillaceae</taxon>
        <taxon>Acidithiobacillus</taxon>
    </lineage>
</organism>
<reference evidence="1 2" key="1">
    <citation type="submission" date="2022-11" db="EMBL/GenBank/DDBJ databases">
        <title>Comparative genomics analysis of Acidithiobacillus ferriphilus.</title>
        <authorList>
            <person name="Ma L."/>
        </authorList>
    </citation>
    <scope>NUCLEOTIDE SEQUENCE [LARGE SCALE GENOMIC DNA]</scope>
    <source>
        <strain evidence="1 2">DY15</strain>
    </source>
</reference>
<dbReference type="InterPro" id="IPR036866">
    <property type="entry name" value="RibonucZ/Hydroxyglut_hydro"/>
</dbReference>
<evidence type="ECO:0000313" key="1">
    <source>
        <dbReference type="EMBL" id="MEB8512611.1"/>
    </source>
</evidence>
<sequence>MYSNKSYFAYVDSIEHTQEGIFVRFDAILIDSLERLHQADTFETRAEQLEPVILEAHDPSKNTQNLRVDHWCRFNIATKSSFGSLAAQLYRSPSDAENIEEVFIENIEHLDGRGRVSRSLRQLVSLDGLQDATQDTIEALLNRQISNQEDNYLAIYNVGQGACSAVLTDSLQPVLYFDLGGGCGRNAGTYPVDFKPCFTLNPPVVLSHWDMDHWISGDRHQSAECLAWIVPRQALGPSHMRFARKLHSHGSLNIWPKNLTSLITPFGQIHKLPNASDRNNSGLVFVAKVGLHNNKIHVLCPGDARYFKLLPQISLPQSLSGLIATHHGGLYRRDIPPLANTKSNYIAYSYGQGNSYGHPHHQTVNKHQNAGWTTRRDSINGNQTIPSLATLPEMPPCGTSRCSLSIVQ</sequence>